<dbReference type="OrthoDB" id="9981319at2759"/>
<dbReference type="Pfam" id="PF14832">
    <property type="entry name" value="Tautomerase_3"/>
    <property type="match status" value="1"/>
</dbReference>
<evidence type="ECO:0000313" key="2">
    <source>
        <dbReference type="EMBL" id="KKP00162.1"/>
    </source>
</evidence>
<protein>
    <recommendedName>
        <fullName evidence="1">Tautomerase cis-CaaD-like domain-containing protein</fullName>
    </recommendedName>
</protein>
<dbReference type="Proteomes" id="UP000034112">
    <property type="component" value="Unassembled WGS sequence"/>
</dbReference>
<name>A0A0F9ZIQ1_TRIHA</name>
<dbReference type="EMBL" id="JOKZ01000272">
    <property type="protein sequence ID" value="KKP00162.1"/>
    <property type="molecule type" value="Genomic_DNA"/>
</dbReference>
<reference evidence="3" key="1">
    <citation type="journal article" date="2015" name="Genome Announc.">
        <title>Draft whole-genome sequence of the biocontrol agent Trichoderma harzianum T6776.</title>
        <authorList>
            <person name="Baroncelli R."/>
            <person name="Piaggeschi G."/>
            <person name="Fiorini L."/>
            <person name="Bertolini E."/>
            <person name="Zapparata A."/>
            <person name="Pe M.E."/>
            <person name="Sarrocco S."/>
            <person name="Vannacci G."/>
        </authorList>
    </citation>
    <scope>NUCLEOTIDE SEQUENCE [LARGE SCALE GENOMIC DNA]</scope>
    <source>
        <strain evidence="3">T6776</strain>
    </source>
</reference>
<dbReference type="AlphaFoldDB" id="A0A0F9ZIQ1"/>
<gene>
    <name evidence="2" type="ORF">THAR02_07746</name>
</gene>
<evidence type="ECO:0000313" key="3">
    <source>
        <dbReference type="Proteomes" id="UP000034112"/>
    </source>
</evidence>
<dbReference type="InterPro" id="IPR014347">
    <property type="entry name" value="Tautomerase/MIF_sf"/>
</dbReference>
<dbReference type="OMA" id="MVTFTPM"/>
<feature type="domain" description="Tautomerase cis-CaaD-like" evidence="1">
    <location>
        <begin position="1"/>
        <end position="93"/>
    </location>
</feature>
<dbReference type="Gene3D" id="3.30.429.10">
    <property type="entry name" value="Macrophage Migration Inhibitory Factor"/>
    <property type="match status" value="1"/>
</dbReference>
<evidence type="ECO:0000259" key="1">
    <source>
        <dbReference type="Pfam" id="PF14832"/>
    </source>
</evidence>
<comment type="caution">
    <text evidence="2">The sequence shown here is derived from an EMBL/GenBank/DDBJ whole genome shotgun (WGS) entry which is preliminary data.</text>
</comment>
<sequence>MPLYEVQHYIPLSLEERNKFAKEITRIHTREFITPSLFVNVQFTELKEGSSFIAGEEEKTNRVIAFLRGGPRTREQFVDVTKQVKKAWDEIMNEGKAVWGERQLSLVGVIDGLAGGLEHDFVAPEAGKDVAWLKNHKSDFQKLASEGNNLFVGILQEMQNREDLVAKLQQD</sequence>
<organism evidence="2 3">
    <name type="scientific">Trichoderma harzianum</name>
    <name type="common">Hypocrea lixii</name>
    <dbReference type="NCBI Taxonomy" id="5544"/>
    <lineage>
        <taxon>Eukaryota</taxon>
        <taxon>Fungi</taxon>
        <taxon>Dikarya</taxon>
        <taxon>Ascomycota</taxon>
        <taxon>Pezizomycotina</taxon>
        <taxon>Sordariomycetes</taxon>
        <taxon>Hypocreomycetidae</taxon>
        <taxon>Hypocreales</taxon>
        <taxon>Hypocreaceae</taxon>
        <taxon>Trichoderma</taxon>
    </lineage>
</organism>
<accession>A0A0F9ZIQ1</accession>
<proteinExistence type="predicted"/>
<dbReference type="InterPro" id="IPR028116">
    <property type="entry name" value="Cis-CaaD-like"/>
</dbReference>